<evidence type="ECO:0000313" key="3">
    <source>
        <dbReference type="EMBL" id="UTW03888.1"/>
    </source>
</evidence>
<dbReference type="SUPFAM" id="SSF56801">
    <property type="entry name" value="Acetyl-CoA synthetase-like"/>
    <property type="match status" value="1"/>
</dbReference>
<keyword evidence="4" id="KW-1185">Reference proteome</keyword>
<protein>
    <submittedName>
        <fullName evidence="3">Acyl-CoA synthetase</fullName>
    </submittedName>
</protein>
<dbReference type="InterPro" id="IPR054545">
    <property type="entry name" value="ApeI-like"/>
</dbReference>
<dbReference type="InterPro" id="IPR045851">
    <property type="entry name" value="AMP-bd_C_sf"/>
</dbReference>
<dbReference type="Proteomes" id="UP001059950">
    <property type="component" value="Chromosome"/>
</dbReference>
<dbReference type="SUPFAM" id="SSF54637">
    <property type="entry name" value="Thioesterase/thiol ester dehydrase-isomerase"/>
    <property type="match status" value="1"/>
</dbReference>
<dbReference type="Gene3D" id="3.40.50.12780">
    <property type="entry name" value="N-terminal domain of ligase-like"/>
    <property type="match status" value="1"/>
</dbReference>
<dbReference type="Pfam" id="PF00501">
    <property type="entry name" value="AMP-binding"/>
    <property type="match status" value="1"/>
</dbReference>
<dbReference type="PANTHER" id="PTHR45398:SF1">
    <property type="entry name" value="ENZYME, PUTATIVE (JCVI)-RELATED"/>
    <property type="match status" value="1"/>
</dbReference>
<evidence type="ECO:0000259" key="1">
    <source>
        <dbReference type="Pfam" id="PF00501"/>
    </source>
</evidence>
<dbReference type="InterPro" id="IPR042099">
    <property type="entry name" value="ANL_N_sf"/>
</dbReference>
<evidence type="ECO:0000313" key="4">
    <source>
        <dbReference type="Proteomes" id="UP001059950"/>
    </source>
</evidence>
<dbReference type="PANTHER" id="PTHR45398">
    <property type="match status" value="1"/>
</dbReference>
<name>A0ABY5GWR6_9GAMM</name>
<dbReference type="InterPro" id="IPR029069">
    <property type="entry name" value="HotDog_dom_sf"/>
</dbReference>
<dbReference type="EMBL" id="CP073344">
    <property type="protein sequence ID" value="UTW03888.1"/>
    <property type="molecule type" value="Genomic_DNA"/>
</dbReference>
<gene>
    <name evidence="3" type="ORF">KDX31_02315</name>
</gene>
<organism evidence="3 4">
    <name type="scientific">Amphritea atlantica</name>
    <dbReference type="NCBI Taxonomy" id="355243"/>
    <lineage>
        <taxon>Bacteria</taxon>
        <taxon>Pseudomonadati</taxon>
        <taxon>Pseudomonadota</taxon>
        <taxon>Gammaproteobacteria</taxon>
        <taxon>Oceanospirillales</taxon>
        <taxon>Oceanospirillaceae</taxon>
        <taxon>Amphritea</taxon>
    </lineage>
</organism>
<reference evidence="3" key="1">
    <citation type="submission" date="2021-04" db="EMBL/GenBank/DDBJ databases">
        <title>Oceanospirillales bacteria with DddD are important DMSP degraders in coastal seawater.</title>
        <authorList>
            <person name="Liu J."/>
        </authorList>
    </citation>
    <scope>NUCLEOTIDE SEQUENCE</scope>
    <source>
        <strain evidence="3">GY6</strain>
    </source>
</reference>
<feature type="domain" description="AMP-dependent synthetase/ligase" evidence="1">
    <location>
        <begin position="123"/>
        <end position="316"/>
    </location>
</feature>
<sequence length="565" mass="63877">MTTLFPLTDWLNNAPGPVIACGADGAFTKTDLDARISYWAAVLPAQQGQRWAVYHKDSAEFLSLLMALWQLGCTACIPGDNRSATCERLRLHVDGFVGDFPDYSVHYPVQAERDCVTRTEWLTLDGDFPALEIYTSGSTGEPQAIGKTIAELDFELASLETLWPEDKDAVVISTVTHQHFYGLIFRLLWPLTRGQRFFREQCQYTEDVFNRARLQPSFVLISTPSHLGRINTSVAWSEVAERCRSVLSSAAPLSREHSLLVANLLKAPVREIYGSSETGAIAWRVQSETADGAWEGIPGVALTQTESSLLRVDGKHVGESPFDMADRVEFVAGGRFQLLGRIDRIVKVEGKRVSLTEVEREVQRSEFIAVAKAVVITRKRTELALVAELTAAGRRELALIGKRKLQRQLRQHLENCFEPVLLPRRWRFVEQLPYNSQGKLPMDRLQALFDQAEVKWPELLRQTVDNNRAEMVCRIPAELIYFDGHFSGNPILPGIAQIHWAEHYGRRLLNVEGRFDRLEVVKFQQVIFPESTISLALEHHAETRKLSFRFYSDKGVHSSGRICFN</sequence>
<proteinExistence type="predicted"/>
<dbReference type="InterPro" id="IPR000873">
    <property type="entry name" value="AMP-dep_synth/lig_dom"/>
</dbReference>
<dbReference type="Gene3D" id="3.30.300.30">
    <property type="match status" value="1"/>
</dbReference>
<dbReference type="Gene3D" id="3.10.129.10">
    <property type="entry name" value="Hotdog Thioesterase"/>
    <property type="match status" value="1"/>
</dbReference>
<feature type="domain" description="ApeI dehydratase-like" evidence="2">
    <location>
        <begin position="463"/>
        <end position="561"/>
    </location>
</feature>
<dbReference type="Pfam" id="PF22818">
    <property type="entry name" value="ApeI-like"/>
    <property type="match status" value="1"/>
</dbReference>
<evidence type="ECO:0000259" key="2">
    <source>
        <dbReference type="Pfam" id="PF22818"/>
    </source>
</evidence>
<accession>A0ABY5GWR6</accession>